<dbReference type="RefSeq" id="WP_046371028.1">
    <property type="nucleotide sequence ID" value="NZ_BBWV01000004.1"/>
</dbReference>
<feature type="domain" description="ASPIC/UnbV" evidence="2">
    <location>
        <begin position="524"/>
        <end position="581"/>
    </location>
</feature>
<accession>A0A0E9N5T6</accession>
<evidence type="ECO:0000313" key="4">
    <source>
        <dbReference type="Proteomes" id="UP000033121"/>
    </source>
</evidence>
<dbReference type="PANTHER" id="PTHR16026">
    <property type="entry name" value="CARTILAGE ACIDIC PROTEIN 1"/>
    <property type="match status" value="1"/>
</dbReference>
<evidence type="ECO:0000259" key="2">
    <source>
        <dbReference type="Pfam" id="PF07593"/>
    </source>
</evidence>
<dbReference type="SUPFAM" id="SSF69318">
    <property type="entry name" value="Integrin alpha N-terminal domain"/>
    <property type="match status" value="3"/>
</dbReference>
<organism evidence="3 4">
    <name type="scientific">Flavihumibacter petaseus NBRC 106054</name>
    <dbReference type="NCBI Taxonomy" id="1220578"/>
    <lineage>
        <taxon>Bacteria</taxon>
        <taxon>Pseudomonadati</taxon>
        <taxon>Bacteroidota</taxon>
        <taxon>Chitinophagia</taxon>
        <taxon>Chitinophagales</taxon>
        <taxon>Chitinophagaceae</taxon>
        <taxon>Flavihumibacter</taxon>
    </lineage>
</organism>
<dbReference type="InterPro" id="IPR027039">
    <property type="entry name" value="Crtac1"/>
</dbReference>
<gene>
    <name evidence="3" type="ORF">FPE01S_04_02940</name>
</gene>
<dbReference type="InterPro" id="IPR013517">
    <property type="entry name" value="FG-GAP"/>
</dbReference>
<keyword evidence="1" id="KW-0732">Signal</keyword>
<name>A0A0E9N5T6_9BACT</name>
<dbReference type="Pfam" id="PF13517">
    <property type="entry name" value="FG-GAP_3"/>
    <property type="match status" value="5"/>
</dbReference>
<dbReference type="Gene3D" id="2.130.10.130">
    <property type="entry name" value="Integrin alpha, N-terminal"/>
    <property type="match status" value="4"/>
</dbReference>
<dbReference type="AlphaFoldDB" id="A0A0E9N5T6"/>
<dbReference type="OrthoDB" id="600363at2"/>
<dbReference type="InterPro" id="IPR028994">
    <property type="entry name" value="Integrin_alpha_N"/>
</dbReference>
<comment type="caution">
    <text evidence="3">The sequence shown here is derived from an EMBL/GenBank/DDBJ whole genome shotgun (WGS) entry which is preliminary data.</text>
</comment>
<protein>
    <recommendedName>
        <fullName evidence="2">ASPIC/UnbV domain-containing protein</fullName>
    </recommendedName>
</protein>
<dbReference type="Proteomes" id="UP000033121">
    <property type="component" value="Unassembled WGS sequence"/>
</dbReference>
<keyword evidence="4" id="KW-1185">Reference proteome</keyword>
<dbReference type="PROSITE" id="PS51257">
    <property type="entry name" value="PROKAR_LIPOPROTEIN"/>
    <property type="match status" value="1"/>
</dbReference>
<dbReference type="Pfam" id="PF07593">
    <property type="entry name" value="UnbV_ASPIC"/>
    <property type="match status" value="1"/>
</dbReference>
<proteinExistence type="predicted"/>
<dbReference type="STRING" id="1220578.FPE01S_04_02940"/>
<evidence type="ECO:0000313" key="3">
    <source>
        <dbReference type="EMBL" id="GAO45051.1"/>
    </source>
</evidence>
<sequence>MKKVLVVLFSGFLAACSAPEEKAAFDLVPAKKTGIAFSNVLTPSPELNLFKYMYFYNGAGVGAGDFNNDGKIDLFFAANQQSNRLYLNEGDLHFTDVSAEAGIPDDHAWSTGVSVVDINNDGLLDIYVCRVGQYEHLISKNQLLLCTGIKNGIPAYREAAAEWGLDFSGFSTQAAFLDFDKDGDLDMFLLNHSVHHNGTFGERKLFTGTYHPLSGDRFFRNEGNRYTDITRACGINSSAIGYGLGIVVSDINLDGYPDIYIGNDFHENDYLYINQRDGTFRDELNDHIMHTSQFSMGVDAADINNDALPDIISMDMLPDDPYILKRSLGEDEYNLFYSKIGYGYNYQYTRNNLQLNRGNGMFSEVGVFSGIHATDWSWAALWMDFDNDGWKDLFVSNGIPKRMNDMDFVNYISNDEVQAQVRAGNLDERNVALSQTFPEIRLNNRFFRNRGDLKFEDLAGHIAGDKPGFSNGAIYADLDNDGDLDIVTNNINDPVMIYRNQSRETDSSRYLSIQLQGPAGNIHALGATVVCFEKEGQIRTYEKYPVHGFQSSMEIPLHIGMGRFLPDSIKLIWPDGTSQPVDYDSARPVMKIAYQSGLPVFDRTSILPGAGDLPVMHDITSGSGLKYQHKEDDFGEFDREQLLPHKLSTEGPALAIGDINGDHLDDIFVGGAKDSRSAVFLQQASGKFTRTNQPVLDADSIFEDVAASWGDVNKDGFPDLVVASGGNEYYGSSIRQCSRIYVNNGTGKFVRYPSILDSIKLTASAVSLADINGDGYADIFLGGRCMVYNYGKVPDSYLFISDGKGGYREMTASLAPGLSQAGFVKDGHWVDLDKDGDMDLLLALEWGPVTLFENNGGRLSKKIIYPARGWWNSVQEADVDGDGDLDLIAGNAGHNFRLNPTPQQPVRLYVNDFDGNGKKDQILTYYIHGLERPFANKGELERQMPLLKKKFLYAADFARADMTALFGLQKLQEADTLAADEFTSVILINDGHLNYTAVPLPWQAQLSPIYPAVPFDYNNDGRVDWLCFGNYYDNNIQMGRNDGDFGDLLIGRGDGTFGYHNLPGLVIRGQVRRSGIIRLAKGGSALLLAKNNDSLQLVSLPGNIR</sequence>
<evidence type="ECO:0000256" key="1">
    <source>
        <dbReference type="ARBA" id="ARBA00022729"/>
    </source>
</evidence>
<dbReference type="InterPro" id="IPR011519">
    <property type="entry name" value="UnbV_ASPIC"/>
</dbReference>
<dbReference type="EMBL" id="BBWV01000004">
    <property type="protein sequence ID" value="GAO45051.1"/>
    <property type="molecule type" value="Genomic_DNA"/>
</dbReference>
<dbReference type="PANTHER" id="PTHR16026:SF0">
    <property type="entry name" value="CARTILAGE ACIDIC PROTEIN 1"/>
    <property type="match status" value="1"/>
</dbReference>
<reference evidence="3 4" key="1">
    <citation type="submission" date="2015-04" db="EMBL/GenBank/DDBJ databases">
        <title>Whole genome shotgun sequence of Flavihumibacter petaseus NBRC 106054.</title>
        <authorList>
            <person name="Miyazawa S."/>
            <person name="Hosoyama A."/>
            <person name="Hashimoto M."/>
            <person name="Noguchi M."/>
            <person name="Tsuchikane K."/>
            <person name="Ohji S."/>
            <person name="Yamazoe A."/>
            <person name="Ichikawa N."/>
            <person name="Kimura A."/>
            <person name="Fujita N."/>
        </authorList>
    </citation>
    <scope>NUCLEOTIDE SEQUENCE [LARGE SCALE GENOMIC DNA]</scope>
    <source>
        <strain evidence="3 4">NBRC 106054</strain>
    </source>
</reference>